<name>A0A9N9WJ40_9NEOP</name>
<accession>A0A9N9WJ40</accession>
<feature type="signal peptide" evidence="1">
    <location>
        <begin position="1"/>
        <end position="20"/>
    </location>
</feature>
<dbReference type="Proteomes" id="UP001153714">
    <property type="component" value="Chromosome 7"/>
</dbReference>
<keyword evidence="3" id="KW-1185">Reference proteome</keyword>
<evidence type="ECO:0000313" key="2">
    <source>
        <dbReference type="EMBL" id="CAG9795130.1"/>
    </source>
</evidence>
<protein>
    <submittedName>
        <fullName evidence="2">Uncharacterized protein</fullName>
    </submittedName>
</protein>
<evidence type="ECO:0000313" key="3">
    <source>
        <dbReference type="Proteomes" id="UP001153714"/>
    </source>
</evidence>
<reference evidence="2" key="1">
    <citation type="submission" date="2021-12" db="EMBL/GenBank/DDBJ databases">
        <authorList>
            <person name="King R."/>
        </authorList>
    </citation>
    <scope>NUCLEOTIDE SEQUENCE</scope>
</reference>
<dbReference type="OrthoDB" id="7378923at2759"/>
<dbReference type="AlphaFoldDB" id="A0A9N9WJ40"/>
<evidence type="ECO:0000256" key="1">
    <source>
        <dbReference type="SAM" id="SignalP"/>
    </source>
</evidence>
<keyword evidence="1" id="KW-0732">Signal</keyword>
<organism evidence="2 3">
    <name type="scientific">Diatraea saccharalis</name>
    <name type="common">sugarcane borer</name>
    <dbReference type="NCBI Taxonomy" id="40085"/>
    <lineage>
        <taxon>Eukaryota</taxon>
        <taxon>Metazoa</taxon>
        <taxon>Ecdysozoa</taxon>
        <taxon>Arthropoda</taxon>
        <taxon>Hexapoda</taxon>
        <taxon>Insecta</taxon>
        <taxon>Pterygota</taxon>
        <taxon>Neoptera</taxon>
        <taxon>Endopterygota</taxon>
        <taxon>Lepidoptera</taxon>
        <taxon>Glossata</taxon>
        <taxon>Ditrysia</taxon>
        <taxon>Pyraloidea</taxon>
        <taxon>Crambidae</taxon>
        <taxon>Crambinae</taxon>
        <taxon>Diatraea</taxon>
    </lineage>
</organism>
<dbReference type="EMBL" id="OU893338">
    <property type="protein sequence ID" value="CAG9795130.1"/>
    <property type="molecule type" value="Genomic_DNA"/>
</dbReference>
<feature type="chain" id="PRO_5040276768" evidence="1">
    <location>
        <begin position="21"/>
        <end position="146"/>
    </location>
</feature>
<sequence>MNSSLLAYLVALGNLQSLQTSEGPIKNLAVKFGDLHSLKSDLRSMPEFNVDKFRDSGYYRVGDIGKYLSRNLRDYIYQGRGQPSDEGVILTIYYGEPYITKQDDSSLSLLFHKESIGDDAKTRLENYFDHKHPNRQRRSLVDILKV</sequence>
<reference evidence="2" key="2">
    <citation type="submission" date="2022-10" db="EMBL/GenBank/DDBJ databases">
        <authorList>
            <consortium name="ENA_rothamsted_submissions"/>
            <consortium name="culmorum"/>
            <person name="King R."/>
        </authorList>
    </citation>
    <scope>NUCLEOTIDE SEQUENCE</scope>
</reference>
<gene>
    <name evidence="2" type="ORF">DIATSA_LOCUS12436</name>
</gene>
<proteinExistence type="predicted"/>